<protein>
    <submittedName>
        <fullName evidence="2">Uncharacterized protein</fullName>
    </submittedName>
</protein>
<dbReference type="Proteomes" id="UP000184510">
    <property type="component" value="Unassembled WGS sequence"/>
</dbReference>
<dbReference type="InParanoid" id="A0A1M6I482"/>
<keyword evidence="1" id="KW-0732">Signal</keyword>
<gene>
    <name evidence="2" type="ORF">SAMN02745181_1679</name>
</gene>
<accession>A0A1M6I482</accession>
<evidence type="ECO:0000313" key="3">
    <source>
        <dbReference type="Proteomes" id="UP000184510"/>
    </source>
</evidence>
<name>A0A1M6I482_9BACT</name>
<dbReference type="EMBL" id="FQYR01000003">
    <property type="protein sequence ID" value="SHJ29278.1"/>
    <property type="molecule type" value="Genomic_DNA"/>
</dbReference>
<feature type="signal peptide" evidence="1">
    <location>
        <begin position="1"/>
        <end position="23"/>
    </location>
</feature>
<reference evidence="2 3" key="1">
    <citation type="submission" date="2016-11" db="EMBL/GenBank/DDBJ databases">
        <authorList>
            <person name="Jaros S."/>
            <person name="Januszkiewicz K."/>
            <person name="Wedrychowicz H."/>
        </authorList>
    </citation>
    <scope>NUCLEOTIDE SEQUENCE [LARGE SCALE GENOMIC DNA]</scope>
    <source>
        <strain evidence="2 3">DSM 18772</strain>
    </source>
</reference>
<proteinExistence type="predicted"/>
<sequence length="313" mass="35130">MNHYYKSIMLSCLLFIPPISGLAQDEQQPNGGESPQFEAHEKKLGLRMVALGHRRLAKFEQTKEPKVIKLRTPEGEVITETIPAGSPVEVMGKDFEYLPPLVYIPERKAVDTGKMVTSPLILNACTQEQELSYRARLDILLRRQVAGEDAKMELKRYASATVSENQSNILLALINRTNQKEGWKDPVIKSFDTSPQKLPGGSLLVFNATPYGLEVELPVGSGFKKYTLKPMESRRFSPNVNQKNRTKAVAHLVAKNGSKRQFYNSTLRLSSDTRAYLFAYHDPRRHASNPAGMVQFYDEVPPVPVDKNQASAN</sequence>
<dbReference type="RefSeq" id="WP_159434868.1">
    <property type="nucleotide sequence ID" value="NZ_FQYR01000003.1"/>
</dbReference>
<evidence type="ECO:0000313" key="2">
    <source>
        <dbReference type="EMBL" id="SHJ29278.1"/>
    </source>
</evidence>
<keyword evidence="3" id="KW-1185">Reference proteome</keyword>
<evidence type="ECO:0000256" key="1">
    <source>
        <dbReference type="SAM" id="SignalP"/>
    </source>
</evidence>
<organism evidence="2 3">
    <name type="scientific">Rubritalea squalenifaciens DSM 18772</name>
    <dbReference type="NCBI Taxonomy" id="1123071"/>
    <lineage>
        <taxon>Bacteria</taxon>
        <taxon>Pseudomonadati</taxon>
        <taxon>Verrucomicrobiota</taxon>
        <taxon>Verrucomicrobiia</taxon>
        <taxon>Verrucomicrobiales</taxon>
        <taxon>Rubritaleaceae</taxon>
        <taxon>Rubritalea</taxon>
    </lineage>
</organism>
<dbReference type="AlphaFoldDB" id="A0A1M6I482"/>
<feature type="chain" id="PRO_5012138538" evidence="1">
    <location>
        <begin position="24"/>
        <end position="313"/>
    </location>
</feature>